<gene>
    <name evidence="1" type="ORF">DL07_01365</name>
</gene>
<reference evidence="1 2" key="1">
    <citation type="submission" date="2014-04" db="EMBL/GenBank/DDBJ databases">
        <title>Variable characteristics of bacteriocin-producing Streptococcus salivarius strains isolated from Malaysian subjects.</title>
        <authorList>
            <person name="Philip K."/>
            <person name="Barbour A."/>
        </authorList>
    </citation>
    <scope>NUCLEOTIDE SEQUENCE [LARGE SCALE GENOMIC DNA]</scope>
    <source>
        <strain evidence="1 2">NU10</strain>
    </source>
</reference>
<dbReference type="RefSeq" id="WP_037601567.1">
    <property type="nucleotide sequence ID" value="NZ_JJMS01000003.1"/>
</dbReference>
<dbReference type="Proteomes" id="UP000027855">
    <property type="component" value="Unassembled WGS sequence"/>
</dbReference>
<sequence length="116" mass="12427">MKENTFLNNVKTKASTLGMTALLTLNSVSLAFAEQTGGKGAVNPANEANNSINNFSDMLRLLFPGIAILSGLGACILMMMGDKKRTVALDRLMWIAIALCAGSALVSFVDYLWQPK</sequence>
<name>A0A074JH45_STRSL</name>
<evidence type="ECO:0000313" key="1">
    <source>
        <dbReference type="EMBL" id="KEO45359.1"/>
    </source>
</evidence>
<protein>
    <submittedName>
        <fullName evidence="1">Uncharacterized protein</fullName>
    </submittedName>
</protein>
<proteinExistence type="predicted"/>
<accession>A0A074JH45</accession>
<comment type="caution">
    <text evidence="1">The sequence shown here is derived from an EMBL/GenBank/DDBJ whole genome shotgun (WGS) entry which is preliminary data.</text>
</comment>
<evidence type="ECO:0000313" key="2">
    <source>
        <dbReference type="Proteomes" id="UP000027855"/>
    </source>
</evidence>
<organism evidence="1 2">
    <name type="scientific">Streptococcus salivarius</name>
    <dbReference type="NCBI Taxonomy" id="1304"/>
    <lineage>
        <taxon>Bacteria</taxon>
        <taxon>Bacillati</taxon>
        <taxon>Bacillota</taxon>
        <taxon>Bacilli</taxon>
        <taxon>Lactobacillales</taxon>
        <taxon>Streptococcaceae</taxon>
        <taxon>Streptococcus</taxon>
    </lineage>
</organism>
<dbReference type="AlphaFoldDB" id="A0A074JH45"/>
<dbReference type="EMBL" id="JJMT01000011">
    <property type="protein sequence ID" value="KEO45359.1"/>
    <property type="molecule type" value="Genomic_DNA"/>
</dbReference>